<dbReference type="Proteomes" id="UP001150830">
    <property type="component" value="Unassembled WGS sequence"/>
</dbReference>
<reference evidence="3" key="1">
    <citation type="submission" date="2022-11" db="EMBL/GenBank/DDBJ databases">
        <title>Parathalassolutuus dongxingensis gen. nov., sp. nov., a novel member of family Oceanospirillaceae isolated from a coastal shrimp pond in Guangxi, China.</title>
        <authorList>
            <person name="Chen H."/>
        </authorList>
    </citation>
    <scope>NUCLEOTIDE SEQUENCE</scope>
    <source>
        <strain evidence="3">G-43</strain>
    </source>
</reference>
<protein>
    <submittedName>
        <fullName evidence="3">Transporter substrate-binding domain-containing protein</fullName>
    </submittedName>
</protein>
<dbReference type="Gene3D" id="3.40.190.10">
    <property type="entry name" value="Periplasmic binding protein-like II"/>
    <property type="match status" value="2"/>
</dbReference>
<keyword evidence="4" id="KW-1185">Reference proteome</keyword>
<sequence>MIARKIACCVLGLGLPLLSVADSGKLVFYTEQFPPYNMTANDKEFAHNSADVGGLCTEIVKALMAQVDYEYRIKLRNWSLGMDRVQKTPNTGIFCAVQTPERLPKFSWVGPLTSMNWALFAKPDSTISISSLSDAGKYTIGGYKGDAMTGYLISKGLNVSVVPEDISNPKRLQQGLVDLWVTDTLAGPLKASRNSNLSSLKKVLDIDSTPVFLALNPDTPKDVVAAMQASLDALKADGTVRNLEQKYQSTP</sequence>
<dbReference type="EMBL" id="JAPNOA010000007">
    <property type="protein sequence ID" value="MCY0963896.1"/>
    <property type="molecule type" value="Genomic_DNA"/>
</dbReference>
<name>A0A9X3EB14_9GAMM</name>
<dbReference type="Pfam" id="PF00497">
    <property type="entry name" value="SBP_bac_3"/>
    <property type="match status" value="1"/>
</dbReference>
<evidence type="ECO:0000313" key="3">
    <source>
        <dbReference type="EMBL" id="MCY0963896.1"/>
    </source>
</evidence>
<dbReference type="SUPFAM" id="SSF53850">
    <property type="entry name" value="Periplasmic binding protein-like II"/>
    <property type="match status" value="1"/>
</dbReference>
<feature type="chain" id="PRO_5040948542" evidence="1">
    <location>
        <begin position="22"/>
        <end position="251"/>
    </location>
</feature>
<dbReference type="RefSeq" id="WP_283172116.1">
    <property type="nucleotide sequence ID" value="NZ_JAPNOA010000007.1"/>
</dbReference>
<accession>A0A9X3EB14</accession>
<dbReference type="InterPro" id="IPR001638">
    <property type="entry name" value="Solute-binding_3/MltF_N"/>
</dbReference>
<organism evidence="3 4">
    <name type="scientific">Parathalassolituus penaei</name>
    <dbReference type="NCBI Taxonomy" id="2997323"/>
    <lineage>
        <taxon>Bacteria</taxon>
        <taxon>Pseudomonadati</taxon>
        <taxon>Pseudomonadota</taxon>
        <taxon>Gammaproteobacteria</taxon>
        <taxon>Oceanospirillales</taxon>
        <taxon>Oceanospirillaceae</taxon>
        <taxon>Parathalassolituus</taxon>
    </lineage>
</organism>
<feature type="domain" description="Solute-binding protein family 3/N-terminal" evidence="2">
    <location>
        <begin position="29"/>
        <end position="248"/>
    </location>
</feature>
<gene>
    <name evidence="3" type="ORF">OUO13_01695</name>
</gene>
<keyword evidence="1" id="KW-0732">Signal</keyword>
<comment type="caution">
    <text evidence="3">The sequence shown here is derived from an EMBL/GenBank/DDBJ whole genome shotgun (WGS) entry which is preliminary data.</text>
</comment>
<proteinExistence type="predicted"/>
<feature type="signal peptide" evidence="1">
    <location>
        <begin position="1"/>
        <end position="21"/>
    </location>
</feature>
<evidence type="ECO:0000259" key="2">
    <source>
        <dbReference type="Pfam" id="PF00497"/>
    </source>
</evidence>
<evidence type="ECO:0000256" key="1">
    <source>
        <dbReference type="SAM" id="SignalP"/>
    </source>
</evidence>
<dbReference type="PANTHER" id="PTHR38834:SF3">
    <property type="entry name" value="SOLUTE-BINDING PROTEIN FAMILY 3_N-TERMINAL DOMAIN-CONTAINING PROTEIN"/>
    <property type="match status" value="1"/>
</dbReference>
<dbReference type="PANTHER" id="PTHR38834">
    <property type="entry name" value="PERIPLASMIC SUBSTRATE BINDING PROTEIN FAMILY 3"/>
    <property type="match status" value="1"/>
</dbReference>
<dbReference type="AlphaFoldDB" id="A0A9X3EB14"/>
<evidence type="ECO:0000313" key="4">
    <source>
        <dbReference type="Proteomes" id="UP001150830"/>
    </source>
</evidence>